<evidence type="ECO:0000256" key="5">
    <source>
        <dbReference type="ARBA" id="ARBA00022989"/>
    </source>
</evidence>
<dbReference type="PANTHER" id="PTHR12889">
    <property type="entry name" value="GAMMA-SECRETASE SUBUNIT APH-1"/>
    <property type="match status" value="1"/>
</dbReference>
<dbReference type="GO" id="GO:0016020">
    <property type="term" value="C:membrane"/>
    <property type="evidence" value="ECO:0007669"/>
    <property type="project" value="UniProtKB-SubCell"/>
</dbReference>
<dbReference type="AlphaFoldDB" id="A0AAN7LAM1"/>
<keyword evidence="9" id="KW-1185">Reference proteome</keyword>
<sequence>MSGLWRAFLPLSSSTWWPYCILIITSVGFQEGLQLFLLENLQLKEKENGDAMIALSFVTIHTFSILIAFNGYSEGNKVDQVFVPVVHLVAGLAVIQSLSTT</sequence>
<evidence type="ECO:0000256" key="7">
    <source>
        <dbReference type="SAM" id="Phobius"/>
    </source>
</evidence>
<dbReference type="Proteomes" id="UP001346149">
    <property type="component" value="Unassembled WGS sequence"/>
</dbReference>
<keyword evidence="6 7" id="KW-0472">Membrane</keyword>
<name>A0AAN7LAM1_TRANT</name>
<dbReference type="GO" id="GO:0007219">
    <property type="term" value="P:Notch signaling pathway"/>
    <property type="evidence" value="ECO:0007669"/>
    <property type="project" value="UniProtKB-KW"/>
</dbReference>
<keyword evidence="3 7" id="KW-0812">Transmembrane</keyword>
<gene>
    <name evidence="8" type="ORF">SAY86_006891</name>
</gene>
<accession>A0AAN7LAM1</accession>
<organism evidence="8 9">
    <name type="scientific">Trapa natans</name>
    <name type="common">Water chestnut</name>
    <dbReference type="NCBI Taxonomy" id="22666"/>
    <lineage>
        <taxon>Eukaryota</taxon>
        <taxon>Viridiplantae</taxon>
        <taxon>Streptophyta</taxon>
        <taxon>Embryophyta</taxon>
        <taxon>Tracheophyta</taxon>
        <taxon>Spermatophyta</taxon>
        <taxon>Magnoliopsida</taxon>
        <taxon>eudicotyledons</taxon>
        <taxon>Gunneridae</taxon>
        <taxon>Pentapetalae</taxon>
        <taxon>rosids</taxon>
        <taxon>malvids</taxon>
        <taxon>Myrtales</taxon>
        <taxon>Lythraceae</taxon>
        <taxon>Trapa</taxon>
    </lineage>
</organism>
<keyword evidence="4" id="KW-0914">Notch signaling pathway</keyword>
<feature type="transmembrane region" description="Helical" evidence="7">
    <location>
        <begin position="16"/>
        <end position="38"/>
    </location>
</feature>
<evidence type="ECO:0000256" key="1">
    <source>
        <dbReference type="ARBA" id="ARBA00004141"/>
    </source>
</evidence>
<evidence type="ECO:0000256" key="2">
    <source>
        <dbReference type="ARBA" id="ARBA00005577"/>
    </source>
</evidence>
<proteinExistence type="inferred from homology"/>
<protein>
    <submittedName>
        <fullName evidence="8">Uncharacterized protein</fullName>
    </submittedName>
</protein>
<dbReference type="EMBL" id="JAXQNO010000017">
    <property type="protein sequence ID" value="KAK4779363.1"/>
    <property type="molecule type" value="Genomic_DNA"/>
</dbReference>
<evidence type="ECO:0000256" key="4">
    <source>
        <dbReference type="ARBA" id="ARBA00022976"/>
    </source>
</evidence>
<dbReference type="Pfam" id="PF06105">
    <property type="entry name" value="Aph-1"/>
    <property type="match status" value="1"/>
</dbReference>
<evidence type="ECO:0000313" key="9">
    <source>
        <dbReference type="Proteomes" id="UP001346149"/>
    </source>
</evidence>
<comment type="subcellular location">
    <subcellularLocation>
        <location evidence="1">Membrane</location>
        <topology evidence="1">Multi-pass membrane protein</topology>
    </subcellularLocation>
</comment>
<comment type="similarity">
    <text evidence="2">Belongs to the APH-1 family.</text>
</comment>
<dbReference type="GO" id="GO:0016485">
    <property type="term" value="P:protein processing"/>
    <property type="evidence" value="ECO:0007669"/>
    <property type="project" value="InterPro"/>
</dbReference>
<dbReference type="InterPro" id="IPR009294">
    <property type="entry name" value="Aph-1"/>
</dbReference>
<evidence type="ECO:0000256" key="6">
    <source>
        <dbReference type="ARBA" id="ARBA00023136"/>
    </source>
</evidence>
<feature type="transmembrane region" description="Helical" evidence="7">
    <location>
        <begin position="50"/>
        <end position="69"/>
    </location>
</feature>
<evidence type="ECO:0000313" key="8">
    <source>
        <dbReference type="EMBL" id="KAK4779363.1"/>
    </source>
</evidence>
<comment type="caution">
    <text evidence="8">The sequence shown here is derived from an EMBL/GenBank/DDBJ whole genome shotgun (WGS) entry which is preliminary data.</text>
</comment>
<keyword evidence="5 7" id="KW-1133">Transmembrane helix</keyword>
<reference evidence="8 9" key="1">
    <citation type="journal article" date="2023" name="Hortic Res">
        <title>Pangenome of water caltrop reveals structural variations and asymmetric subgenome divergence after allopolyploidization.</title>
        <authorList>
            <person name="Zhang X."/>
            <person name="Chen Y."/>
            <person name="Wang L."/>
            <person name="Yuan Y."/>
            <person name="Fang M."/>
            <person name="Shi L."/>
            <person name="Lu R."/>
            <person name="Comes H.P."/>
            <person name="Ma Y."/>
            <person name="Chen Y."/>
            <person name="Huang G."/>
            <person name="Zhou Y."/>
            <person name="Zheng Z."/>
            <person name="Qiu Y."/>
        </authorList>
    </citation>
    <scope>NUCLEOTIDE SEQUENCE [LARGE SCALE GENOMIC DNA]</scope>
    <source>
        <strain evidence="8">F231</strain>
    </source>
</reference>
<evidence type="ECO:0000256" key="3">
    <source>
        <dbReference type="ARBA" id="ARBA00022692"/>
    </source>
</evidence>